<feature type="transmembrane region" description="Helical" evidence="6">
    <location>
        <begin position="322"/>
        <end position="343"/>
    </location>
</feature>
<dbReference type="PROSITE" id="PS50850">
    <property type="entry name" value="MFS"/>
    <property type="match status" value="1"/>
</dbReference>
<dbReference type="InterPro" id="IPR020846">
    <property type="entry name" value="MFS_dom"/>
</dbReference>
<keyword evidence="5 6" id="KW-0472">Membrane</keyword>
<feature type="transmembrane region" description="Helical" evidence="6">
    <location>
        <begin position="12"/>
        <end position="29"/>
    </location>
</feature>
<feature type="transmembrane region" description="Helical" evidence="6">
    <location>
        <begin position="142"/>
        <end position="163"/>
    </location>
</feature>
<dbReference type="GO" id="GO:0016020">
    <property type="term" value="C:membrane"/>
    <property type="evidence" value="ECO:0007669"/>
    <property type="project" value="UniProtKB-SubCell"/>
</dbReference>
<gene>
    <name evidence="8" type="ORF">FEE95_00345</name>
</gene>
<dbReference type="CDD" id="cd17328">
    <property type="entry name" value="MFS_spinster_like"/>
    <property type="match status" value="1"/>
</dbReference>
<feature type="transmembrane region" description="Helical" evidence="6">
    <location>
        <begin position="50"/>
        <end position="71"/>
    </location>
</feature>
<feature type="transmembrane region" description="Helical" evidence="6">
    <location>
        <begin position="261"/>
        <end position="283"/>
    </location>
</feature>
<dbReference type="EMBL" id="VATY01000001">
    <property type="protein sequence ID" value="TMM57917.1"/>
    <property type="molecule type" value="Genomic_DNA"/>
</dbReference>
<evidence type="ECO:0000256" key="3">
    <source>
        <dbReference type="ARBA" id="ARBA00022692"/>
    </source>
</evidence>
<dbReference type="SUPFAM" id="SSF103473">
    <property type="entry name" value="MFS general substrate transporter"/>
    <property type="match status" value="1"/>
</dbReference>
<dbReference type="AlphaFoldDB" id="A0A5S3PXC6"/>
<comment type="subcellular location">
    <subcellularLocation>
        <location evidence="1">Membrane</location>
        <topology evidence="1">Multi-pass membrane protein</topology>
    </subcellularLocation>
</comment>
<dbReference type="InterPro" id="IPR044770">
    <property type="entry name" value="MFS_spinster-like"/>
</dbReference>
<feature type="transmembrane region" description="Helical" evidence="6">
    <location>
        <begin position="391"/>
        <end position="413"/>
    </location>
</feature>
<feature type="transmembrane region" description="Helical" evidence="6">
    <location>
        <begin position="169"/>
        <end position="191"/>
    </location>
</feature>
<accession>A0A5S3PXC6</accession>
<dbReference type="OrthoDB" id="9788453at2"/>
<evidence type="ECO:0000313" key="8">
    <source>
        <dbReference type="EMBL" id="TMM57917.1"/>
    </source>
</evidence>
<sequence length="422" mass="46045">MTEPTANLTVKYRGYTLFILTVVYVFNFIDRQILVILQESIKQELGLSDTQLGLMSGFTFAIFYVSFGIPIARLADKGNRRNIIAISLAVWSAFTALSGSAQNFIQLLLARIGVGIGEAGGSPPAHSIISDLYPAKKRATALAIYSTGISIGILLGFLLGGWINQYFGWRTAFLVVGIPGILFALILRFTVKEPPRGLSEKEKDLAEQQHSMKDVFRLLRNKKSFRYIAVGAGLAAYVSYTISSWLPPFMARVHGMSSGEIGTWLSLIFGIGTGVGYFMGGYLTDRLSKKDMRWYLWLPAMALLFAIPLALVAFFATAANTTLFAIIIPAFLNSLYLAPCIALTHGIVNVRMRALASAILFFVLNIIGLGFGPFVGGIISDALQPTMGVDALRWALSNSVIASILSAFCFYIASKSIRKDLI</sequence>
<feature type="transmembrane region" description="Helical" evidence="6">
    <location>
        <begin position="295"/>
        <end position="316"/>
    </location>
</feature>
<comment type="caution">
    <text evidence="8">The sequence shown here is derived from an EMBL/GenBank/DDBJ whole genome shotgun (WGS) entry which is preliminary data.</text>
</comment>
<evidence type="ECO:0000256" key="5">
    <source>
        <dbReference type="ARBA" id="ARBA00023136"/>
    </source>
</evidence>
<evidence type="ECO:0000256" key="2">
    <source>
        <dbReference type="ARBA" id="ARBA00022448"/>
    </source>
</evidence>
<dbReference type="PANTHER" id="PTHR23505">
    <property type="entry name" value="SPINSTER"/>
    <property type="match status" value="1"/>
</dbReference>
<dbReference type="Gene3D" id="1.20.1250.20">
    <property type="entry name" value="MFS general substrate transporter like domains"/>
    <property type="match status" value="1"/>
</dbReference>
<dbReference type="InterPro" id="IPR011701">
    <property type="entry name" value="MFS"/>
</dbReference>
<dbReference type="RefSeq" id="WP_138655849.1">
    <property type="nucleotide sequence ID" value="NZ_VATY01000001.1"/>
</dbReference>
<keyword evidence="3 6" id="KW-0812">Transmembrane</keyword>
<dbReference type="GO" id="GO:0022857">
    <property type="term" value="F:transmembrane transporter activity"/>
    <property type="evidence" value="ECO:0007669"/>
    <property type="project" value="InterPro"/>
</dbReference>
<evidence type="ECO:0000256" key="6">
    <source>
        <dbReference type="SAM" id="Phobius"/>
    </source>
</evidence>
<evidence type="ECO:0000259" key="7">
    <source>
        <dbReference type="PROSITE" id="PS50850"/>
    </source>
</evidence>
<dbReference type="PANTHER" id="PTHR23505:SF79">
    <property type="entry name" value="PROTEIN SPINSTER"/>
    <property type="match status" value="1"/>
</dbReference>
<dbReference type="InterPro" id="IPR036259">
    <property type="entry name" value="MFS_trans_sf"/>
</dbReference>
<evidence type="ECO:0000256" key="4">
    <source>
        <dbReference type="ARBA" id="ARBA00022989"/>
    </source>
</evidence>
<dbReference type="Pfam" id="PF07690">
    <property type="entry name" value="MFS_1"/>
    <property type="match status" value="1"/>
</dbReference>
<evidence type="ECO:0000313" key="9">
    <source>
        <dbReference type="Proteomes" id="UP000310314"/>
    </source>
</evidence>
<organism evidence="8 9">
    <name type="scientific">Maribacter algarum</name>
    <name type="common">ex Zhang et al. 2020</name>
    <dbReference type="NCBI Taxonomy" id="2578118"/>
    <lineage>
        <taxon>Bacteria</taxon>
        <taxon>Pseudomonadati</taxon>
        <taxon>Bacteroidota</taxon>
        <taxon>Flavobacteriia</taxon>
        <taxon>Flavobacteriales</taxon>
        <taxon>Flavobacteriaceae</taxon>
        <taxon>Maribacter</taxon>
    </lineage>
</organism>
<keyword evidence="2" id="KW-0813">Transport</keyword>
<proteinExistence type="predicted"/>
<protein>
    <submittedName>
        <fullName evidence="8">MFS transporter</fullName>
    </submittedName>
</protein>
<dbReference type="Proteomes" id="UP000310314">
    <property type="component" value="Unassembled WGS sequence"/>
</dbReference>
<feature type="transmembrane region" description="Helical" evidence="6">
    <location>
        <begin position="355"/>
        <end position="379"/>
    </location>
</feature>
<reference evidence="8 9" key="1">
    <citation type="submission" date="2019-05" db="EMBL/GenBank/DDBJ databases">
        <authorList>
            <person name="Zhang J.-Y."/>
            <person name="Feg X."/>
            <person name="Du Z.-J."/>
        </authorList>
    </citation>
    <scope>NUCLEOTIDE SEQUENCE [LARGE SCALE GENOMIC DNA]</scope>
    <source>
        <strain evidence="8 9">RZ26</strain>
    </source>
</reference>
<keyword evidence="4 6" id="KW-1133">Transmembrane helix</keyword>
<name>A0A5S3PXC6_9FLAO</name>
<keyword evidence="9" id="KW-1185">Reference proteome</keyword>
<feature type="transmembrane region" description="Helical" evidence="6">
    <location>
        <begin position="227"/>
        <end position="246"/>
    </location>
</feature>
<evidence type="ECO:0000256" key="1">
    <source>
        <dbReference type="ARBA" id="ARBA00004141"/>
    </source>
</evidence>
<feature type="domain" description="Major facilitator superfamily (MFS) profile" evidence="7">
    <location>
        <begin position="16"/>
        <end position="415"/>
    </location>
</feature>